<reference evidence="3 5" key="1">
    <citation type="journal article" date="2015" name="Genome Announc.">
        <title>Draft Genome Sequence of Vibrio owensii Strain SH-14, Which Causes Shrimp Acute Hepatopancreatic Necrosis Disease.</title>
        <authorList>
            <person name="Liu L."/>
            <person name="Xiao J."/>
            <person name="Xia X."/>
            <person name="Pan Y."/>
            <person name="Yan S."/>
            <person name="Wang Y."/>
        </authorList>
    </citation>
    <scope>NUCLEOTIDE SEQUENCE [LARGE SCALE GENOMIC DNA]</scope>
    <source>
        <strain evidence="3 5">SH14</strain>
    </source>
</reference>
<evidence type="ECO:0000259" key="1">
    <source>
        <dbReference type="Pfam" id="PF16976"/>
    </source>
</evidence>
<dbReference type="InterPro" id="IPR017592">
    <property type="entry name" value="Pilus_assmbl_Flp-typ_CpaB"/>
</dbReference>
<organism evidence="3 5">
    <name type="scientific">Vibrio owensii</name>
    <dbReference type="NCBI Taxonomy" id="696485"/>
    <lineage>
        <taxon>Bacteria</taxon>
        <taxon>Pseudomonadati</taxon>
        <taxon>Pseudomonadota</taxon>
        <taxon>Gammaproteobacteria</taxon>
        <taxon>Vibrionales</taxon>
        <taxon>Vibrionaceae</taxon>
        <taxon>Vibrio</taxon>
    </lineage>
</organism>
<proteinExistence type="predicted"/>
<evidence type="ECO:0000313" key="4">
    <source>
        <dbReference type="Proteomes" id="UP000272136"/>
    </source>
</evidence>
<dbReference type="Proteomes" id="UP000390336">
    <property type="component" value="Chromosome 1"/>
</dbReference>
<dbReference type="EMBL" id="CP045859">
    <property type="protein sequence ID" value="QGH45650.1"/>
    <property type="molecule type" value="Genomic_DNA"/>
</dbReference>
<evidence type="ECO:0000313" key="5">
    <source>
        <dbReference type="Proteomes" id="UP000390336"/>
    </source>
</evidence>
<dbReference type="AlphaFoldDB" id="A0AAP9G925"/>
<reference evidence="2 4" key="2">
    <citation type="submission" date="2018-10" db="EMBL/GenBank/DDBJ databases">
        <title>Whole Genome of Vibrio owensii strain 170502, isolated from Acute Hepatopancreatic Necrosis Disease (AHPND) shrimp.</title>
        <authorList>
            <person name="Yan M."/>
            <person name="Wang X."/>
            <person name="Wang Y."/>
        </authorList>
    </citation>
    <scope>NUCLEOTIDE SEQUENCE [LARGE SCALE GENOMIC DNA]</scope>
    <source>
        <strain evidence="2 4">1700302</strain>
    </source>
</reference>
<dbReference type="EMBL" id="CP033137">
    <property type="protein sequence ID" value="AYO12971.1"/>
    <property type="molecule type" value="Genomic_DNA"/>
</dbReference>
<dbReference type="Proteomes" id="UP000272136">
    <property type="component" value="Chromosome 1"/>
</dbReference>
<dbReference type="NCBIfam" id="TIGR03177">
    <property type="entry name" value="pilus_cpaB"/>
    <property type="match status" value="1"/>
</dbReference>
<sequence length="268" mass="29802">MNSKVILVLAAIAISVGLYGVTQSQPTAPVVQTQQPQKEEKKFKVWTLKRDLKRGEALQRRDLVIEYLTESQAAQHGIDRDIKLDWSKRLIAVEALKRGEWVTQERLTSPGESDYLSTMAKPGYAPFNITVPGDDVVGGTIAVGDLVDISVISTMDQNLSADNTVSDIKNLTMTPLIAQVPVLYMTSKQRSVSTLTDQKTTDVTLVLQVTNRQLAKLSVAKRIAEITVHKSIGVEYVDELHANSSDVIRFADERQTTKTQSIKEYRFN</sequence>
<name>A0AAP9G925_9VIBR</name>
<reference evidence="3" key="3">
    <citation type="submission" date="2019-11" db="EMBL/GenBank/DDBJ databases">
        <title>Complete genome sequence of Vibrio owensii SH-14 isolated from shrimp with acute hepatopancreatic necrosis diease.</title>
        <authorList>
            <person name="Liang X."/>
            <person name="Wang Y."/>
        </authorList>
    </citation>
    <scope>NUCLEOTIDE SEQUENCE</scope>
    <source>
        <strain evidence="3">SH14</strain>
    </source>
</reference>
<feature type="domain" description="Flp pilus assembly protein RcpC/CpaB" evidence="1">
    <location>
        <begin position="115"/>
        <end position="227"/>
    </location>
</feature>
<dbReference type="Pfam" id="PF16976">
    <property type="entry name" value="RcpC"/>
    <property type="match status" value="1"/>
</dbReference>
<protein>
    <submittedName>
        <fullName evidence="3">Flp pilus assembly protein CpaB</fullName>
    </submittedName>
</protein>
<dbReference type="InterPro" id="IPR031571">
    <property type="entry name" value="RcpC_dom"/>
</dbReference>
<dbReference type="RefSeq" id="WP_054824645.1">
    <property type="nucleotide sequence ID" value="NZ_CP033137.1"/>
</dbReference>
<gene>
    <name evidence="3" type="primary">cpaB</name>
    <name evidence="3" type="ORF">APZ19_00050</name>
    <name evidence="2" type="ORF">D0812_00050</name>
</gene>
<evidence type="ECO:0000313" key="2">
    <source>
        <dbReference type="EMBL" id="AYO12971.1"/>
    </source>
</evidence>
<accession>A0AAP9G925</accession>
<keyword evidence="4" id="KW-1185">Reference proteome</keyword>
<evidence type="ECO:0000313" key="3">
    <source>
        <dbReference type="EMBL" id="QGH45650.1"/>
    </source>
</evidence>